<dbReference type="AlphaFoldDB" id="A0A430AW73"/>
<proteinExistence type="predicted"/>
<keyword evidence="2" id="KW-1185">Reference proteome</keyword>
<dbReference type="Proteomes" id="UP000287605">
    <property type="component" value="Unassembled WGS sequence"/>
</dbReference>
<sequence length="196" mass="23002">MMTMNEIEKRLYKALGEDLFKVYSDGHILENRYSKTGINIDDIESYWFDEYDYLLFPVFEQQHPFSDGSEFMYKEKRRLMFMSPVFIEDEESDIKKYKLNTMLYYTPFDKPNVIISKKVPRGIVEVNKTIILKIMLSNGRVIPVLMDGNSLKCEDDGLYLENDGMLTPTVEYFNRSSSVARVLKEFGIECVDKPSE</sequence>
<reference evidence="1 2" key="1">
    <citation type="submission" date="2017-05" db="EMBL/GenBank/DDBJ databases">
        <title>Vagococcus spp. assemblies.</title>
        <authorList>
            <person name="Gulvik C.A."/>
        </authorList>
    </citation>
    <scope>NUCLEOTIDE SEQUENCE [LARGE SCALE GENOMIC DNA]</scope>
    <source>
        <strain evidence="1 2">CCUG 51432</strain>
    </source>
</reference>
<protein>
    <submittedName>
        <fullName evidence="1">Uncharacterized protein</fullName>
    </submittedName>
</protein>
<name>A0A430AW73_9ENTE</name>
<accession>A0A430AW73</accession>
<dbReference type="EMBL" id="NGKA01000008">
    <property type="protein sequence ID" value="RSU12310.1"/>
    <property type="molecule type" value="Genomic_DNA"/>
</dbReference>
<comment type="caution">
    <text evidence="1">The sequence shown here is derived from an EMBL/GenBank/DDBJ whole genome shotgun (WGS) entry which is preliminary data.</text>
</comment>
<gene>
    <name evidence="1" type="ORF">CBF29_06830</name>
</gene>
<dbReference type="RefSeq" id="WP_126808804.1">
    <property type="nucleotide sequence ID" value="NZ_NGKA01000008.1"/>
</dbReference>
<evidence type="ECO:0000313" key="1">
    <source>
        <dbReference type="EMBL" id="RSU12310.1"/>
    </source>
</evidence>
<organism evidence="1 2">
    <name type="scientific">Vagococcus elongatus</name>
    <dbReference type="NCBI Taxonomy" id="180344"/>
    <lineage>
        <taxon>Bacteria</taxon>
        <taxon>Bacillati</taxon>
        <taxon>Bacillota</taxon>
        <taxon>Bacilli</taxon>
        <taxon>Lactobacillales</taxon>
        <taxon>Enterococcaceae</taxon>
        <taxon>Vagococcus</taxon>
    </lineage>
</organism>
<evidence type="ECO:0000313" key="2">
    <source>
        <dbReference type="Proteomes" id="UP000287605"/>
    </source>
</evidence>